<reference evidence="1" key="1">
    <citation type="submission" date="2023-11" db="EMBL/GenBank/DDBJ databases">
        <title>Genome assemblies of two species of porcelain crab, Petrolisthes cinctipes and Petrolisthes manimaculis (Anomura: Porcellanidae).</title>
        <authorList>
            <person name="Angst P."/>
        </authorList>
    </citation>
    <scope>NUCLEOTIDE SEQUENCE</scope>
    <source>
        <strain evidence="1">PB745_02</strain>
        <tissue evidence="1">Gill</tissue>
    </source>
</reference>
<dbReference type="EMBL" id="JAWZYT010001653">
    <property type="protein sequence ID" value="KAK4310257.1"/>
    <property type="molecule type" value="Genomic_DNA"/>
</dbReference>
<dbReference type="AlphaFoldDB" id="A0AAE1PN99"/>
<name>A0AAE1PN99_9EUCA</name>
<protein>
    <submittedName>
        <fullName evidence="1">Uncharacterized protein</fullName>
    </submittedName>
</protein>
<organism evidence="1 2">
    <name type="scientific">Petrolisthes manimaculis</name>
    <dbReference type="NCBI Taxonomy" id="1843537"/>
    <lineage>
        <taxon>Eukaryota</taxon>
        <taxon>Metazoa</taxon>
        <taxon>Ecdysozoa</taxon>
        <taxon>Arthropoda</taxon>
        <taxon>Crustacea</taxon>
        <taxon>Multicrustacea</taxon>
        <taxon>Malacostraca</taxon>
        <taxon>Eumalacostraca</taxon>
        <taxon>Eucarida</taxon>
        <taxon>Decapoda</taxon>
        <taxon>Pleocyemata</taxon>
        <taxon>Anomura</taxon>
        <taxon>Galatheoidea</taxon>
        <taxon>Porcellanidae</taxon>
        <taxon>Petrolisthes</taxon>
    </lineage>
</organism>
<keyword evidence="2" id="KW-1185">Reference proteome</keyword>
<sequence length="128" mass="14518">MFIESCSSSHVQRVMFNESCSASHVQRVMFSESCSVSHVQRVMFNESCSVSHIPRVMFNKSCSASHVQRVVFRLRNNYETEKACFVELFRDVSSFNFFGRHNGSSVSISLCPLHPPLSLQPFLTTSSL</sequence>
<gene>
    <name evidence="1" type="ORF">Pmani_018163</name>
</gene>
<dbReference type="Proteomes" id="UP001292094">
    <property type="component" value="Unassembled WGS sequence"/>
</dbReference>
<evidence type="ECO:0000313" key="1">
    <source>
        <dbReference type="EMBL" id="KAK4310257.1"/>
    </source>
</evidence>
<evidence type="ECO:0000313" key="2">
    <source>
        <dbReference type="Proteomes" id="UP001292094"/>
    </source>
</evidence>
<proteinExistence type="predicted"/>
<comment type="caution">
    <text evidence="1">The sequence shown here is derived from an EMBL/GenBank/DDBJ whole genome shotgun (WGS) entry which is preliminary data.</text>
</comment>
<accession>A0AAE1PN99</accession>